<dbReference type="CDD" id="cd05379">
    <property type="entry name" value="CAP_bacterial"/>
    <property type="match status" value="1"/>
</dbReference>
<dbReference type="Gene3D" id="3.40.33.10">
    <property type="entry name" value="CAP"/>
    <property type="match status" value="1"/>
</dbReference>
<evidence type="ECO:0000313" key="3">
    <source>
        <dbReference type="EMBL" id="OGZ13181.1"/>
    </source>
</evidence>
<dbReference type="PANTHER" id="PTHR31157:SF1">
    <property type="entry name" value="SCP DOMAIN-CONTAINING PROTEIN"/>
    <property type="match status" value="1"/>
</dbReference>
<dbReference type="InterPro" id="IPR035940">
    <property type="entry name" value="CAP_sf"/>
</dbReference>
<dbReference type="STRING" id="1798665.A2942_03960"/>
<dbReference type="Proteomes" id="UP000178534">
    <property type="component" value="Unassembled WGS sequence"/>
</dbReference>
<keyword evidence="1" id="KW-1133">Transmembrane helix</keyword>
<dbReference type="EMBL" id="MHLP01000011">
    <property type="protein sequence ID" value="OGZ13181.1"/>
    <property type="molecule type" value="Genomic_DNA"/>
</dbReference>
<feature type="transmembrane region" description="Helical" evidence="1">
    <location>
        <begin position="35"/>
        <end position="58"/>
    </location>
</feature>
<dbReference type="PANTHER" id="PTHR31157">
    <property type="entry name" value="SCP DOMAIN-CONTAINING PROTEIN"/>
    <property type="match status" value="1"/>
</dbReference>
<keyword evidence="1" id="KW-0812">Transmembrane</keyword>
<dbReference type="SUPFAM" id="SSF55797">
    <property type="entry name" value="PR-1-like"/>
    <property type="match status" value="1"/>
</dbReference>
<evidence type="ECO:0000313" key="4">
    <source>
        <dbReference type="Proteomes" id="UP000178534"/>
    </source>
</evidence>
<sequence>MCYNFFVKRFLRFLHLHFIPHERNAYQPHFLRPKVTAGILTLVLFVEAVYLANIFVVLPRSDYFAAVFASVLVDQTNERRTGNHLAMLAPNAQLKTAARLKAEDMAAKGYFAHVTPDGKSPWYWFEQAGYRYSAAGENLAVNFTDSSDVTEAWMNSPTHRANIMNGNYTEIGIATAHGTYKGREAIFVVEEFGRPLPIAKSAPLVTSQVKIATPFPRTFTAPVAQMKPIVPATVPASTTNAPTVVAGAETVAEETNASVPAETIIPSAYVSQKTSRISELVASPRRVTTMFYIFLSAILALALGLAIFIEIRIQHKHIILNGLLLIALITSIVALNAAIGFGEGVILAGSSV</sequence>
<evidence type="ECO:0000259" key="2">
    <source>
        <dbReference type="Pfam" id="PF00188"/>
    </source>
</evidence>
<reference evidence="3 4" key="1">
    <citation type="journal article" date="2016" name="Nat. Commun.">
        <title>Thousands of microbial genomes shed light on interconnected biogeochemical processes in an aquifer system.</title>
        <authorList>
            <person name="Anantharaman K."/>
            <person name="Brown C.T."/>
            <person name="Hug L.A."/>
            <person name="Sharon I."/>
            <person name="Castelle C.J."/>
            <person name="Probst A.J."/>
            <person name="Thomas B.C."/>
            <person name="Singh A."/>
            <person name="Wilkins M.J."/>
            <person name="Karaoz U."/>
            <person name="Brodie E.L."/>
            <person name="Williams K.H."/>
            <person name="Hubbard S.S."/>
            <person name="Banfield J.F."/>
        </authorList>
    </citation>
    <scope>NUCLEOTIDE SEQUENCE [LARGE SCALE GENOMIC DNA]</scope>
</reference>
<proteinExistence type="predicted"/>
<comment type="caution">
    <text evidence="3">The sequence shown here is derived from an EMBL/GenBank/DDBJ whole genome shotgun (WGS) entry which is preliminary data.</text>
</comment>
<feature type="transmembrane region" description="Helical" evidence="1">
    <location>
        <begin position="318"/>
        <end position="341"/>
    </location>
</feature>
<dbReference type="Pfam" id="PF00188">
    <property type="entry name" value="CAP"/>
    <property type="match status" value="1"/>
</dbReference>
<feature type="domain" description="SCP" evidence="2">
    <location>
        <begin position="74"/>
        <end position="189"/>
    </location>
</feature>
<evidence type="ECO:0000256" key="1">
    <source>
        <dbReference type="SAM" id="Phobius"/>
    </source>
</evidence>
<organism evidence="3 4">
    <name type="scientific">Candidatus Lloydbacteria bacterium RIFCSPLOWO2_01_FULL_50_20</name>
    <dbReference type="NCBI Taxonomy" id="1798665"/>
    <lineage>
        <taxon>Bacteria</taxon>
        <taxon>Candidatus Lloydiibacteriota</taxon>
    </lineage>
</organism>
<protein>
    <recommendedName>
        <fullName evidence="2">SCP domain-containing protein</fullName>
    </recommendedName>
</protein>
<dbReference type="InterPro" id="IPR014044">
    <property type="entry name" value="CAP_dom"/>
</dbReference>
<dbReference type="AlphaFoldDB" id="A0A1G2DJR2"/>
<gene>
    <name evidence="3" type="ORF">A2942_03960</name>
</gene>
<name>A0A1G2DJR2_9BACT</name>
<accession>A0A1G2DJR2</accession>
<feature type="transmembrane region" description="Helical" evidence="1">
    <location>
        <begin position="290"/>
        <end position="311"/>
    </location>
</feature>
<keyword evidence="1" id="KW-0472">Membrane</keyword>